<dbReference type="GO" id="GO:0006780">
    <property type="term" value="P:uroporphyrinogen III biosynthetic process"/>
    <property type="evidence" value="ECO:0007669"/>
    <property type="project" value="InterPro"/>
</dbReference>
<dbReference type="InterPro" id="IPR039793">
    <property type="entry name" value="UROS/Hem4"/>
</dbReference>
<organism evidence="2 3">
    <name type="scientific">Limnovirga soli</name>
    <dbReference type="NCBI Taxonomy" id="2656915"/>
    <lineage>
        <taxon>Bacteria</taxon>
        <taxon>Pseudomonadati</taxon>
        <taxon>Bacteroidota</taxon>
        <taxon>Chitinophagia</taxon>
        <taxon>Chitinophagales</taxon>
        <taxon>Chitinophagaceae</taxon>
        <taxon>Limnovirga</taxon>
    </lineage>
</organism>
<proteinExistence type="predicted"/>
<dbReference type="InterPro" id="IPR036108">
    <property type="entry name" value="4pyrrol_syn_uPrphyn_synt_sf"/>
</dbReference>
<evidence type="ECO:0000313" key="3">
    <source>
        <dbReference type="Proteomes" id="UP000598971"/>
    </source>
</evidence>
<dbReference type="InterPro" id="IPR003754">
    <property type="entry name" value="4pyrrol_synth_uPrphyn_synth"/>
</dbReference>
<gene>
    <name evidence="2" type="ORF">GD597_10665</name>
</gene>
<dbReference type="PANTHER" id="PTHR12390">
    <property type="entry name" value="UROPORPHYRINOGEN III SYNTHASE"/>
    <property type="match status" value="1"/>
</dbReference>
<dbReference type="GO" id="GO:0005829">
    <property type="term" value="C:cytosol"/>
    <property type="evidence" value="ECO:0007669"/>
    <property type="project" value="TreeGrafter"/>
</dbReference>
<dbReference type="CDD" id="cd06578">
    <property type="entry name" value="HemD"/>
    <property type="match status" value="1"/>
</dbReference>
<dbReference type="PANTHER" id="PTHR12390:SF0">
    <property type="entry name" value="UROPORPHYRINOGEN-III SYNTHASE"/>
    <property type="match status" value="1"/>
</dbReference>
<dbReference type="EMBL" id="WHPF01000007">
    <property type="protein sequence ID" value="NNV55922.1"/>
    <property type="molecule type" value="Genomic_DNA"/>
</dbReference>
<keyword evidence="3" id="KW-1185">Reference proteome</keyword>
<dbReference type="SUPFAM" id="SSF69618">
    <property type="entry name" value="HemD-like"/>
    <property type="match status" value="1"/>
</dbReference>
<sequence length="232" mass="25597">MVTNKISVLCTRAISDTLVLKASAQNIAIDVVPFIETDIIRSTEIGAQVKHLAQKKITAIFTSINAVEAVVSQLTHIPDWTICCLGGMTKDIIIDFFGESKIAITAKNASALADKIVVANPTNEAVFFCGDQRLDELPKILRMHYIEVKELIVYKTIQTPVYIEKNYDGIIFFSPSAVHSFFSVNTLPTTVVLFSIGKTTAATISTYCVNLVITSEWPGKEQMVDVVINYFK</sequence>
<dbReference type="AlphaFoldDB" id="A0A8J8JRJ1"/>
<dbReference type="Proteomes" id="UP000598971">
    <property type="component" value="Unassembled WGS sequence"/>
</dbReference>
<evidence type="ECO:0000259" key="1">
    <source>
        <dbReference type="Pfam" id="PF02602"/>
    </source>
</evidence>
<dbReference type="RefSeq" id="WP_171607866.1">
    <property type="nucleotide sequence ID" value="NZ_WHPF01000007.1"/>
</dbReference>
<protein>
    <recommendedName>
        <fullName evidence="1">Tetrapyrrole biosynthesis uroporphyrinogen III synthase domain-containing protein</fullName>
    </recommendedName>
</protein>
<name>A0A8J8JRJ1_9BACT</name>
<reference evidence="2" key="1">
    <citation type="submission" date="2019-10" db="EMBL/GenBank/DDBJ databases">
        <title>Draft genome sequence of Panacibacter sp. KCS-6.</title>
        <authorList>
            <person name="Yim K.J."/>
        </authorList>
    </citation>
    <scope>NUCLEOTIDE SEQUENCE</scope>
    <source>
        <strain evidence="2">KCS-6</strain>
    </source>
</reference>
<feature type="domain" description="Tetrapyrrole biosynthesis uroporphyrinogen III synthase" evidence="1">
    <location>
        <begin position="24"/>
        <end position="224"/>
    </location>
</feature>
<dbReference type="Pfam" id="PF02602">
    <property type="entry name" value="HEM4"/>
    <property type="match status" value="1"/>
</dbReference>
<accession>A0A8J8JRJ1</accession>
<evidence type="ECO:0000313" key="2">
    <source>
        <dbReference type="EMBL" id="NNV55922.1"/>
    </source>
</evidence>
<comment type="caution">
    <text evidence="2">The sequence shown here is derived from an EMBL/GenBank/DDBJ whole genome shotgun (WGS) entry which is preliminary data.</text>
</comment>
<dbReference type="GO" id="GO:0004852">
    <property type="term" value="F:uroporphyrinogen-III synthase activity"/>
    <property type="evidence" value="ECO:0007669"/>
    <property type="project" value="InterPro"/>
</dbReference>
<dbReference type="Gene3D" id="3.40.50.10090">
    <property type="match status" value="2"/>
</dbReference>